<comment type="caution">
    <text evidence="3">The sequence shown here is derived from an EMBL/GenBank/DDBJ whole genome shotgun (WGS) entry which is preliminary data.</text>
</comment>
<name>A0AA36GE32_9BILA</name>
<evidence type="ECO:0000313" key="4">
    <source>
        <dbReference type="Proteomes" id="UP001177023"/>
    </source>
</evidence>
<dbReference type="GO" id="GO:0004252">
    <property type="term" value="F:serine-type endopeptidase activity"/>
    <property type="evidence" value="ECO:0007669"/>
    <property type="project" value="InterPro"/>
</dbReference>
<dbReference type="Proteomes" id="UP001177023">
    <property type="component" value="Unassembled WGS sequence"/>
</dbReference>
<reference evidence="3" key="1">
    <citation type="submission" date="2023-06" db="EMBL/GenBank/DDBJ databases">
        <authorList>
            <person name="Delattre M."/>
        </authorList>
    </citation>
    <scope>NUCLEOTIDE SEQUENCE</scope>
    <source>
        <strain evidence="3">AF72</strain>
    </source>
</reference>
<feature type="signal peptide" evidence="1">
    <location>
        <begin position="1"/>
        <end position="20"/>
    </location>
</feature>
<dbReference type="AlphaFoldDB" id="A0AA36GE32"/>
<dbReference type="PROSITE" id="PS00134">
    <property type="entry name" value="TRYPSIN_HIS"/>
    <property type="match status" value="1"/>
</dbReference>
<dbReference type="Pfam" id="PF00089">
    <property type="entry name" value="Trypsin"/>
    <property type="match status" value="1"/>
</dbReference>
<dbReference type="PRINTS" id="PR00722">
    <property type="entry name" value="CHYMOTRYPSIN"/>
</dbReference>
<dbReference type="InterPro" id="IPR018114">
    <property type="entry name" value="TRYPSIN_HIS"/>
</dbReference>
<dbReference type="InterPro" id="IPR009003">
    <property type="entry name" value="Peptidase_S1_PA"/>
</dbReference>
<dbReference type="PROSITE" id="PS50240">
    <property type="entry name" value="TRYPSIN_DOM"/>
    <property type="match status" value="1"/>
</dbReference>
<dbReference type="EMBL" id="CATQJA010002702">
    <property type="protein sequence ID" value="CAJ0585047.1"/>
    <property type="molecule type" value="Genomic_DNA"/>
</dbReference>
<dbReference type="Gene3D" id="2.40.10.10">
    <property type="entry name" value="Trypsin-like serine proteases"/>
    <property type="match status" value="1"/>
</dbReference>
<feature type="domain" description="Peptidase S1" evidence="2">
    <location>
        <begin position="29"/>
        <end position="286"/>
    </location>
</feature>
<gene>
    <name evidence="3" type="ORF">MSPICULIGERA_LOCUS23079</name>
</gene>
<dbReference type="SUPFAM" id="SSF50494">
    <property type="entry name" value="Trypsin-like serine proteases"/>
    <property type="match status" value="1"/>
</dbReference>
<dbReference type="InterPro" id="IPR001314">
    <property type="entry name" value="Peptidase_S1A"/>
</dbReference>
<dbReference type="InterPro" id="IPR043504">
    <property type="entry name" value="Peptidase_S1_PA_chymotrypsin"/>
</dbReference>
<feature type="non-terminal residue" evidence="3">
    <location>
        <position position="297"/>
    </location>
</feature>
<protein>
    <recommendedName>
        <fullName evidence="2">Peptidase S1 domain-containing protein</fullName>
    </recommendedName>
</protein>
<dbReference type="InterPro" id="IPR051333">
    <property type="entry name" value="CLIP_Serine_Protease"/>
</dbReference>
<feature type="chain" id="PRO_5041460030" description="Peptidase S1 domain-containing protein" evidence="1">
    <location>
        <begin position="21"/>
        <end position="297"/>
    </location>
</feature>
<keyword evidence="4" id="KW-1185">Reference proteome</keyword>
<dbReference type="PANTHER" id="PTHR24260">
    <property type="match status" value="1"/>
</dbReference>
<evidence type="ECO:0000313" key="3">
    <source>
        <dbReference type="EMBL" id="CAJ0585047.1"/>
    </source>
</evidence>
<evidence type="ECO:0000259" key="2">
    <source>
        <dbReference type="PROSITE" id="PS50240"/>
    </source>
</evidence>
<dbReference type="InterPro" id="IPR001254">
    <property type="entry name" value="Trypsin_dom"/>
</dbReference>
<accession>A0AA36GE32</accession>
<organism evidence="3 4">
    <name type="scientific">Mesorhabditis spiculigera</name>
    <dbReference type="NCBI Taxonomy" id="96644"/>
    <lineage>
        <taxon>Eukaryota</taxon>
        <taxon>Metazoa</taxon>
        <taxon>Ecdysozoa</taxon>
        <taxon>Nematoda</taxon>
        <taxon>Chromadorea</taxon>
        <taxon>Rhabditida</taxon>
        <taxon>Rhabditina</taxon>
        <taxon>Rhabditomorpha</taxon>
        <taxon>Rhabditoidea</taxon>
        <taxon>Rhabditidae</taxon>
        <taxon>Mesorhabditinae</taxon>
        <taxon>Mesorhabditis</taxon>
    </lineage>
</organism>
<proteinExistence type="predicted"/>
<sequence length="297" mass="32220">MTQMLFWAVARLLTVGMALGESVEHLRRASAGDPITIADYPYAVILVGTLDLDGVTHARHCSASIVAPHWLLTAAHCLYDQNDEGYRMDTFEAIVNSSIRAGAKGSQEVYGAQTFIAPGFDININKSRGDIALIKLKEPIVLGDNGGPPSAITLPKPAGWLRKSAVRHHIVKWTDYVTLDGPPGPTEGKLRQFDAFPTADESCIAEYPGIDPVSQYCLKATDRYGVVCRGHAGGASATYVSRGGRSFWVQLGVTINRDCPWGNRAPNSPLLTDVSQYCDFIEKTTGQELCVDVPELK</sequence>
<keyword evidence="1" id="KW-0732">Signal</keyword>
<dbReference type="GO" id="GO:0006508">
    <property type="term" value="P:proteolysis"/>
    <property type="evidence" value="ECO:0007669"/>
    <property type="project" value="InterPro"/>
</dbReference>
<evidence type="ECO:0000256" key="1">
    <source>
        <dbReference type="SAM" id="SignalP"/>
    </source>
</evidence>
<dbReference type="SMART" id="SM00020">
    <property type="entry name" value="Tryp_SPc"/>
    <property type="match status" value="1"/>
</dbReference>
<dbReference type="PANTHER" id="PTHR24260:SF132">
    <property type="entry name" value="PEPTIDASE S1 DOMAIN-CONTAINING PROTEIN"/>
    <property type="match status" value="1"/>
</dbReference>